<proteinExistence type="predicted"/>
<keyword evidence="3" id="KW-1185">Reference proteome</keyword>
<dbReference type="Proteomes" id="UP001280581">
    <property type="component" value="Unassembled WGS sequence"/>
</dbReference>
<comment type="caution">
    <text evidence="2">The sequence shown here is derived from an EMBL/GenBank/DDBJ whole genome shotgun (WGS) entry which is preliminary data.</text>
</comment>
<evidence type="ECO:0000256" key="1">
    <source>
        <dbReference type="SAM" id="MobiDB-lite"/>
    </source>
</evidence>
<sequence>MSNRRILVSPKASAQAPGQSLVELTQGGSSLESGPSSSGPSHMSAIASSLPTPGTGAGLHSNLNPRLVNQQVRPTRVLSRSLFGPTLGNDVIIIISLTPRTPKILRFNSDLLRKHSPLLDKKLRDYGFTATGPWWFWIKIVKVDGAVKTMTCFTKDTWPNPETPSKFCVGDNPSDYEEDSFLQDLYIRLLETFHDNPVPVIAESIQIALKQCELYLQHAATLGITHRIQYHLSTVLLSYGIALYKAIATNPVPYILISHKLQNRQIYEEALIHLVGTFKYSPWPTSRDNLSHPIKAVVQRKIADLLRVVHEADLSMRQINLKAVDPVTGIIALPDSLKDHKTSVMVVTDWWQSSYFKDVDAFQLSVNRGRRMRWGLLFREVFHGTRDWMQFDPLRMERETGVRVLDDRVAQECIKRLQEKTLGIVRRLGISKLMIDPATNGIQYLTCVEVTNYDVPWEAEFVQEVEFPTHGLT</sequence>
<evidence type="ECO:0000313" key="3">
    <source>
        <dbReference type="Proteomes" id="UP001280581"/>
    </source>
</evidence>
<feature type="compositionally biased region" description="Low complexity" evidence="1">
    <location>
        <begin position="27"/>
        <end position="49"/>
    </location>
</feature>
<organism evidence="2 3">
    <name type="scientific">Pseudopithomyces chartarum</name>
    <dbReference type="NCBI Taxonomy" id="1892770"/>
    <lineage>
        <taxon>Eukaryota</taxon>
        <taxon>Fungi</taxon>
        <taxon>Dikarya</taxon>
        <taxon>Ascomycota</taxon>
        <taxon>Pezizomycotina</taxon>
        <taxon>Dothideomycetes</taxon>
        <taxon>Pleosporomycetidae</taxon>
        <taxon>Pleosporales</taxon>
        <taxon>Massarineae</taxon>
        <taxon>Didymosphaeriaceae</taxon>
        <taxon>Pseudopithomyces</taxon>
    </lineage>
</organism>
<dbReference type="EMBL" id="WVTA01000014">
    <property type="protein sequence ID" value="KAK3202082.1"/>
    <property type="molecule type" value="Genomic_DNA"/>
</dbReference>
<feature type="region of interest" description="Disordered" evidence="1">
    <location>
        <begin position="1"/>
        <end position="20"/>
    </location>
</feature>
<name>A0AAN6LPX3_9PLEO</name>
<evidence type="ECO:0000313" key="2">
    <source>
        <dbReference type="EMBL" id="KAK3202082.1"/>
    </source>
</evidence>
<accession>A0AAN6LPX3</accession>
<dbReference type="PANTHER" id="PTHR38119">
    <property type="entry name" value="BTB DOMAIN-CONTAINING PROTEIN-RELATED"/>
    <property type="match status" value="1"/>
</dbReference>
<gene>
    <name evidence="2" type="ORF">GRF29_161g42703</name>
</gene>
<protein>
    <submittedName>
        <fullName evidence="2">Uncharacterized protein</fullName>
    </submittedName>
</protein>
<reference evidence="2 3" key="1">
    <citation type="submission" date="2021-02" db="EMBL/GenBank/DDBJ databases">
        <title>Genome assembly of Pseudopithomyces chartarum.</title>
        <authorList>
            <person name="Jauregui R."/>
            <person name="Singh J."/>
            <person name="Voisey C."/>
        </authorList>
    </citation>
    <scope>NUCLEOTIDE SEQUENCE [LARGE SCALE GENOMIC DNA]</scope>
    <source>
        <strain evidence="2 3">AGR01</strain>
    </source>
</reference>
<feature type="region of interest" description="Disordered" evidence="1">
    <location>
        <begin position="25"/>
        <end position="62"/>
    </location>
</feature>
<dbReference type="PANTHER" id="PTHR38119:SF1">
    <property type="entry name" value="BTB DOMAIN-CONTAINING PROTEIN"/>
    <property type="match status" value="1"/>
</dbReference>
<dbReference type="AlphaFoldDB" id="A0AAN6LPX3"/>